<sequence length="317" mass="35236">MSVASVAIVVTEGFSTFHVSVPLILFGDATTDDTLFTRLICTETPGLIWSKEATAIQADHGFDALAQVDIVIVPFWNQVEKRPPQPLLDALVKARAGGSQIVGLCLGTFVLAYAGLLDGHQAATHWEYEAIFRTLFPNVHLNVNALYVEDDGLITSAGTAAALDCCLHVIRQRLGSQIANQIARRMVTPPHRDGGQAQFIEQSIPHSTTDNRMNMLLDYMQRNLQLPHDLDSLANRASMSRRTLTRHFNKATGMSVVEWLTVARLYRSQELLETLAMPVEQVAGQVGFQSAVTFRQLFREKFGVSPSEWRKTFRLTE</sequence>
<accession>A0ACC5RKX6</accession>
<evidence type="ECO:0000313" key="2">
    <source>
        <dbReference type="Proteomes" id="UP000633731"/>
    </source>
</evidence>
<name>A0ACC5RKX6_ENTAG</name>
<reference evidence="1" key="1">
    <citation type="submission" date="2021-01" db="EMBL/GenBank/DDBJ databases">
        <title>Draft genome of Pantoea agglomerans Eh 335.</title>
        <authorList>
            <person name="Emsley S.A."/>
            <person name="Oline D.K."/>
            <person name="Saw J.H."/>
            <person name="Ushijima B."/>
            <person name="Videau P."/>
            <person name="Koyack M.J."/>
        </authorList>
    </citation>
    <scope>NUCLEOTIDE SEQUENCE</scope>
    <source>
        <strain evidence="1">Eh 335</strain>
    </source>
</reference>
<dbReference type="Proteomes" id="UP000633731">
    <property type="component" value="Unassembled WGS sequence"/>
</dbReference>
<gene>
    <name evidence="1" type="ORF">JJL49_08975</name>
</gene>
<organism evidence="1 2">
    <name type="scientific">Enterobacter agglomerans</name>
    <name type="common">Erwinia herbicola</name>
    <name type="synonym">Pantoea agglomerans</name>
    <dbReference type="NCBI Taxonomy" id="549"/>
    <lineage>
        <taxon>Bacteria</taxon>
        <taxon>Pseudomonadati</taxon>
        <taxon>Pseudomonadota</taxon>
        <taxon>Gammaproteobacteria</taxon>
        <taxon>Enterobacterales</taxon>
        <taxon>Erwiniaceae</taxon>
        <taxon>Pantoea</taxon>
        <taxon>Pantoea agglomerans group</taxon>
    </lineage>
</organism>
<comment type="caution">
    <text evidence="1">The sequence shown here is derived from an EMBL/GenBank/DDBJ whole genome shotgun (WGS) entry which is preliminary data.</text>
</comment>
<protein>
    <submittedName>
        <fullName evidence="1">Helix-turn-helix domain-containing protein</fullName>
    </submittedName>
</protein>
<proteinExistence type="predicted"/>
<keyword evidence="2" id="KW-1185">Reference proteome</keyword>
<dbReference type="EMBL" id="JAEOXF010000004">
    <property type="protein sequence ID" value="MBK4725356.1"/>
    <property type="molecule type" value="Genomic_DNA"/>
</dbReference>
<evidence type="ECO:0000313" key="1">
    <source>
        <dbReference type="EMBL" id="MBK4725356.1"/>
    </source>
</evidence>